<dbReference type="AlphaFoldDB" id="A0A9J6FDZ4"/>
<gene>
    <name evidence="2" type="ORF">HPB48_003001</name>
</gene>
<dbReference type="VEuPathDB" id="VectorBase:HLOH_064636"/>
<evidence type="ECO:0000313" key="3">
    <source>
        <dbReference type="Proteomes" id="UP000821853"/>
    </source>
</evidence>
<protein>
    <submittedName>
        <fullName evidence="2">Uncharacterized protein</fullName>
    </submittedName>
</protein>
<comment type="caution">
    <text evidence="2">The sequence shown here is derived from an EMBL/GenBank/DDBJ whole genome shotgun (WGS) entry which is preliminary data.</text>
</comment>
<dbReference type="EMBL" id="JABSTR010000001">
    <property type="protein sequence ID" value="KAH9361139.1"/>
    <property type="molecule type" value="Genomic_DNA"/>
</dbReference>
<proteinExistence type="predicted"/>
<evidence type="ECO:0000313" key="2">
    <source>
        <dbReference type="EMBL" id="KAH9361139.1"/>
    </source>
</evidence>
<sequence length="175" mass="19380">MDDNQNSQRKQAKQCARRNAPKCPRSRSTENKAVWRDHFGEARKLLRGRATAEREEDAVEAPTAATSSAELVPCCCALSVGLSSGTAFALASHLSRTRGSYRVAIRKTKLCPPSAVFSRARLRRLELRLLGARKATGGTTAQRLLQWFFRADGREARQHLVKACRYRDSPPGAAK</sequence>
<keyword evidence="3" id="KW-1185">Reference proteome</keyword>
<organism evidence="2 3">
    <name type="scientific">Haemaphysalis longicornis</name>
    <name type="common">Bush tick</name>
    <dbReference type="NCBI Taxonomy" id="44386"/>
    <lineage>
        <taxon>Eukaryota</taxon>
        <taxon>Metazoa</taxon>
        <taxon>Ecdysozoa</taxon>
        <taxon>Arthropoda</taxon>
        <taxon>Chelicerata</taxon>
        <taxon>Arachnida</taxon>
        <taxon>Acari</taxon>
        <taxon>Parasitiformes</taxon>
        <taxon>Ixodida</taxon>
        <taxon>Ixodoidea</taxon>
        <taxon>Ixodidae</taxon>
        <taxon>Haemaphysalinae</taxon>
        <taxon>Haemaphysalis</taxon>
    </lineage>
</organism>
<evidence type="ECO:0000256" key="1">
    <source>
        <dbReference type="SAM" id="MobiDB-lite"/>
    </source>
</evidence>
<feature type="region of interest" description="Disordered" evidence="1">
    <location>
        <begin position="1"/>
        <end position="34"/>
    </location>
</feature>
<feature type="compositionally biased region" description="Basic residues" evidence="1">
    <location>
        <begin position="10"/>
        <end position="20"/>
    </location>
</feature>
<reference evidence="2 3" key="1">
    <citation type="journal article" date="2020" name="Cell">
        <title>Large-Scale Comparative Analyses of Tick Genomes Elucidate Their Genetic Diversity and Vector Capacities.</title>
        <authorList>
            <consortium name="Tick Genome and Microbiome Consortium (TIGMIC)"/>
            <person name="Jia N."/>
            <person name="Wang J."/>
            <person name="Shi W."/>
            <person name="Du L."/>
            <person name="Sun Y."/>
            <person name="Zhan W."/>
            <person name="Jiang J.F."/>
            <person name="Wang Q."/>
            <person name="Zhang B."/>
            <person name="Ji P."/>
            <person name="Bell-Sakyi L."/>
            <person name="Cui X.M."/>
            <person name="Yuan T.T."/>
            <person name="Jiang B.G."/>
            <person name="Yang W.F."/>
            <person name="Lam T.T."/>
            <person name="Chang Q.C."/>
            <person name="Ding S.J."/>
            <person name="Wang X.J."/>
            <person name="Zhu J.G."/>
            <person name="Ruan X.D."/>
            <person name="Zhao L."/>
            <person name="Wei J.T."/>
            <person name="Ye R.Z."/>
            <person name="Que T.C."/>
            <person name="Du C.H."/>
            <person name="Zhou Y.H."/>
            <person name="Cheng J.X."/>
            <person name="Dai P.F."/>
            <person name="Guo W.B."/>
            <person name="Han X.H."/>
            <person name="Huang E.J."/>
            <person name="Li L.F."/>
            <person name="Wei W."/>
            <person name="Gao Y.C."/>
            <person name="Liu J.Z."/>
            <person name="Shao H.Z."/>
            <person name="Wang X."/>
            <person name="Wang C.C."/>
            <person name="Yang T.C."/>
            <person name="Huo Q.B."/>
            <person name="Li W."/>
            <person name="Chen H.Y."/>
            <person name="Chen S.E."/>
            <person name="Zhou L.G."/>
            <person name="Ni X.B."/>
            <person name="Tian J.H."/>
            <person name="Sheng Y."/>
            <person name="Liu T."/>
            <person name="Pan Y.S."/>
            <person name="Xia L.Y."/>
            <person name="Li J."/>
            <person name="Zhao F."/>
            <person name="Cao W.C."/>
        </authorList>
    </citation>
    <scope>NUCLEOTIDE SEQUENCE [LARGE SCALE GENOMIC DNA]</scope>
    <source>
        <strain evidence="2">HaeL-2018</strain>
    </source>
</reference>
<accession>A0A9J6FDZ4</accession>
<name>A0A9J6FDZ4_HAELO</name>
<dbReference type="Proteomes" id="UP000821853">
    <property type="component" value="Chromosome 1"/>
</dbReference>